<evidence type="ECO:0000313" key="9">
    <source>
        <dbReference type="EMBL" id="KAF0722282.1"/>
    </source>
</evidence>
<evidence type="ECO:0000256" key="8">
    <source>
        <dbReference type="PIRSR" id="PIRSR016305-1"/>
    </source>
</evidence>
<keyword evidence="6 7" id="KW-0949">S-adenosyl-L-methionine</keyword>
<dbReference type="InterPro" id="IPR016651">
    <property type="entry name" value="LCMT1"/>
</dbReference>
<comment type="similarity">
    <text evidence="3 7">Belongs to the methyltransferase superfamily. LCMT family.</text>
</comment>
<evidence type="ECO:0000256" key="4">
    <source>
        <dbReference type="ARBA" id="ARBA00022603"/>
    </source>
</evidence>
<comment type="function">
    <text evidence="2 7">Methylates the carboxyl group of the C-terminal leucine residue of protein phosphatase 2A catalytic subunits to form alpha-leucine ester residues.</text>
</comment>
<dbReference type="GO" id="GO:0032259">
    <property type="term" value="P:methylation"/>
    <property type="evidence" value="ECO:0007669"/>
    <property type="project" value="UniProtKB-KW"/>
</dbReference>
<organism evidence="9 10">
    <name type="scientific">Aphis craccivora</name>
    <name type="common">Cowpea aphid</name>
    <dbReference type="NCBI Taxonomy" id="307492"/>
    <lineage>
        <taxon>Eukaryota</taxon>
        <taxon>Metazoa</taxon>
        <taxon>Ecdysozoa</taxon>
        <taxon>Arthropoda</taxon>
        <taxon>Hexapoda</taxon>
        <taxon>Insecta</taxon>
        <taxon>Pterygota</taxon>
        <taxon>Neoptera</taxon>
        <taxon>Paraneoptera</taxon>
        <taxon>Hemiptera</taxon>
        <taxon>Sternorrhyncha</taxon>
        <taxon>Aphidomorpha</taxon>
        <taxon>Aphidoidea</taxon>
        <taxon>Aphididae</taxon>
        <taxon>Aphidini</taxon>
        <taxon>Aphis</taxon>
        <taxon>Aphis</taxon>
    </lineage>
</organism>
<evidence type="ECO:0000313" key="10">
    <source>
        <dbReference type="Proteomes" id="UP000478052"/>
    </source>
</evidence>
<protein>
    <recommendedName>
        <fullName evidence="7">Leucine carboxyl methyltransferase 1</fullName>
        <ecNumber evidence="7">2.1.1.233</ecNumber>
    </recommendedName>
</protein>
<proteinExistence type="inferred from homology"/>
<dbReference type="InterPro" id="IPR029063">
    <property type="entry name" value="SAM-dependent_MTases_sf"/>
</dbReference>
<keyword evidence="4 7" id="KW-0489">Methyltransferase</keyword>
<keyword evidence="5 7" id="KW-0808">Transferase</keyword>
<accession>A0A6G0W7X5</accession>
<name>A0A6G0W7X5_APHCR</name>
<evidence type="ECO:0000256" key="1">
    <source>
        <dbReference type="ARBA" id="ARBA00000724"/>
    </source>
</evidence>
<evidence type="ECO:0000256" key="7">
    <source>
        <dbReference type="PIRNR" id="PIRNR016305"/>
    </source>
</evidence>
<keyword evidence="10" id="KW-1185">Reference proteome</keyword>
<evidence type="ECO:0000256" key="2">
    <source>
        <dbReference type="ARBA" id="ARBA00003455"/>
    </source>
</evidence>
<dbReference type="PANTHER" id="PTHR13600">
    <property type="entry name" value="LEUCINE CARBOXYL METHYLTRANSFERASE"/>
    <property type="match status" value="1"/>
</dbReference>
<dbReference type="OrthoDB" id="203237at2759"/>
<feature type="binding site" evidence="8">
    <location>
        <position position="78"/>
    </location>
    <ligand>
        <name>S-adenosyl-L-methionine</name>
        <dbReference type="ChEBI" id="CHEBI:59789"/>
    </ligand>
</feature>
<evidence type="ECO:0000256" key="3">
    <source>
        <dbReference type="ARBA" id="ARBA00010703"/>
    </source>
</evidence>
<dbReference type="EC" id="2.1.1.233" evidence="7"/>
<feature type="binding site" evidence="8">
    <location>
        <begin position="175"/>
        <end position="176"/>
    </location>
    <ligand>
        <name>S-adenosyl-L-methionine</name>
        <dbReference type="ChEBI" id="CHEBI:59789"/>
    </ligand>
</feature>
<evidence type="ECO:0000256" key="5">
    <source>
        <dbReference type="ARBA" id="ARBA00022679"/>
    </source>
</evidence>
<dbReference type="Proteomes" id="UP000478052">
    <property type="component" value="Unassembled WGS sequence"/>
</dbReference>
<comment type="caution">
    <text evidence="9">The sequence shown here is derived from an EMBL/GenBank/DDBJ whole genome shotgun (WGS) entry which is preliminary data.</text>
</comment>
<gene>
    <name evidence="9" type="ORF">FWK35_00028193</name>
</gene>
<dbReference type="Pfam" id="PF04072">
    <property type="entry name" value="LCM"/>
    <property type="match status" value="1"/>
</dbReference>
<dbReference type="InterPro" id="IPR007213">
    <property type="entry name" value="Ppm1/Ppm2/Tcmp"/>
</dbReference>
<dbReference type="SUPFAM" id="SSF53335">
    <property type="entry name" value="S-adenosyl-L-methionine-dependent methyltransferases"/>
    <property type="match status" value="1"/>
</dbReference>
<dbReference type="FunFam" id="3.40.50.150:FF:000092">
    <property type="entry name" value="Leucine carboxyl methyltransferase 1"/>
    <property type="match status" value="1"/>
</dbReference>
<dbReference type="EMBL" id="VUJU01009081">
    <property type="protein sequence ID" value="KAF0722282.1"/>
    <property type="molecule type" value="Genomic_DNA"/>
</dbReference>
<dbReference type="PANTHER" id="PTHR13600:SF33">
    <property type="entry name" value="LEUCINE CARBOXYL METHYLTRANSFERASE 1"/>
    <property type="match status" value="1"/>
</dbReference>
<feature type="binding site" evidence="8">
    <location>
        <position position="53"/>
    </location>
    <ligand>
        <name>S-adenosyl-L-methionine</name>
        <dbReference type="ChEBI" id="CHEBI:59789"/>
    </ligand>
</feature>
<dbReference type="GO" id="GO:0018423">
    <property type="term" value="F:protein C-terminal leucine carboxyl O-methyltransferase activity"/>
    <property type="evidence" value="ECO:0007669"/>
    <property type="project" value="UniProtKB-EC"/>
</dbReference>
<evidence type="ECO:0000256" key="6">
    <source>
        <dbReference type="ARBA" id="ARBA00022691"/>
    </source>
</evidence>
<dbReference type="PIRSF" id="PIRSF016305">
    <property type="entry name" value="LCM_mtfrase"/>
    <property type="match status" value="1"/>
</dbReference>
<dbReference type="Gene3D" id="3.40.50.150">
    <property type="entry name" value="Vaccinia Virus protein VP39"/>
    <property type="match status" value="1"/>
</dbReference>
<dbReference type="GO" id="GO:0009966">
    <property type="term" value="P:regulation of signal transduction"/>
    <property type="evidence" value="ECO:0007669"/>
    <property type="project" value="UniProtKB-ARBA"/>
</dbReference>
<dbReference type="AlphaFoldDB" id="A0A6G0W7X5"/>
<reference evidence="9 10" key="1">
    <citation type="submission" date="2019-08" db="EMBL/GenBank/DDBJ databases">
        <title>Whole genome of Aphis craccivora.</title>
        <authorList>
            <person name="Voronova N.V."/>
            <person name="Shulinski R.S."/>
            <person name="Bandarenka Y.V."/>
            <person name="Zhorov D.G."/>
            <person name="Warner D."/>
        </authorList>
    </citation>
    <scope>NUCLEOTIDE SEQUENCE [LARGE SCALE GENOMIC DNA]</scope>
    <source>
        <strain evidence="9">180601</strain>
        <tissue evidence="9">Whole Body</tissue>
    </source>
</reference>
<comment type="catalytic activity">
    <reaction evidence="1 7">
        <text>[phosphatase 2A protein]-C-terminal L-leucine + S-adenosyl-L-methionine = [phosphatase 2A protein]-C-terminal L-leucine methyl ester + S-adenosyl-L-homocysteine</text>
        <dbReference type="Rhea" id="RHEA:48544"/>
        <dbReference type="Rhea" id="RHEA-COMP:12134"/>
        <dbReference type="Rhea" id="RHEA-COMP:12135"/>
        <dbReference type="ChEBI" id="CHEBI:57856"/>
        <dbReference type="ChEBI" id="CHEBI:59789"/>
        <dbReference type="ChEBI" id="CHEBI:90516"/>
        <dbReference type="ChEBI" id="CHEBI:90517"/>
        <dbReference type="EC" id="2.1.1.233"/>
    </reaction>
</comment>
<feature type="binding site" evidence="8">
    <location>
        <position position="202"/>
    </location>
    <ligand>
        <name>S-adenosyl-L-methionine</name>
        <dbReference type="ChEBI" id="CHEBI:59789"/>
    </ligand>
</feature>
<sequence>MSFDDGVQATNCDATKCKYSAVKMGYWQDDFIQYFVTGYERKTPEINRGYYARTKGVAMFMDKFLKKTGSNCQIINLGAGFDTLYWRLKNSGITVNNYIEIDFASVTSKKCFLIKKNKILLQTISQQAIRSMTNTNMSGHREPPGIPVSQIFSEGEVKIIGSDLHAPDYHIIGTDLRNLTELDKKLTQCGINFDVPTMFLTECVLVYMEPESSSMLLHWIAKKFNDIFFINYEQVNMNDNFGRIMLDNLRNRGCQLAGVDACLSSQTQMDSRFVRVGWDSARSWNMINVYEYLPEEDRYRMERLEMLDELELLQQLLQHYCITIAWKGITMADVDHL</sequence>
<dbReference type="GO" id="GO:0005829">
    <property type="term" value="C:cytosol"/>
    <property type="evidence" value="ECO:0007669"/>
    <property type="project" value="TreeGrafter"/>
</dbReference>